<dbReference type="InterPro" id="IPR027443">
    <property type="entry name" value="IPNS-like_sf"/>
</dbReference>
<dbReference type="EMBL" id="LR798243">
    <property type="protein sequence ID" value="CAB5214535.1"/>
    <property type="molecule type" value="Genomic_DNA"/>
</dbReference>
<proteinExistence type="predicted"/>
<protein>
    <submittedName>
        <fullName evidence="2">Aspartyl/asparaginy/proline hydroxylase</fullName>
    </submittedName>
</protein>
<evidence type="ECO:0000313" key="2">
    <source>
        <dbReference type="EMBL" id="CAB5214535.1"/>
    </source>
</evidence>
<gene>
    <name evidence="2" type="ORF">UFOVP190_153</name>
</gene>
<sequence>MNFFDQHRNSQFQFPPIPAEFQDPYSQSNWIIFNSGIPYLPLTIDGPWSEMYAEALALAREFVTHRSDGKGWSSLCVHGLSAKQTLSHDEYGLTTEQADFKWTEIEDRCPVTVDYFKQQFPFSSYQRIRYMRLAPGGLIPPHSDGPGNRMVAVNIALNNPLGCEMVMEDVGIVPFKDSGGALSFNNTRNHAVQNLSNTDRYHIIVHGAWDHRYSRLLVKSYQALLNTI</sequence>
<dbReference type="Pfam" id="PF05118">
    <property type="entry name" value="Asp_Arg_Hydrox"/>
    <property type="match status" value="1"/>
</dbReference>
<feature type="domain" description="Aspartyl/asparaginy/proline hydroxylase" evidence="1">
    <location>
        <begin position="89"/>
        <end position="205"/>
    </location>
</feature>
<reference evidence="2" key="1">
    <citation type="submission" date="2020-05" db="EMBL/GenBank/DDBJ databases">
        <authorList>
            <person name="Chiriac C."/>
            <person name="Salcher M."/>
            <person name="Ghai R."/>
            <person name="Kavagutti S V."/>
        </authorList>
    </citation>
    <scope>NUCLEOTIDE SEQUENCE</scope>
</reference>
<organism evidence="2">
    <name type="scientific">uncultured Caudovirales phage</name>
    <dbReference type="NCBI Taxonomy" id="2100421"/>
    <lineage>
        <taxon>Viruses</taxon>
        <taxon>Duplodnaviria</taxon>
        <taxon>Heunggongvirae</taxon>
        <taxon>Uroviricota</taxon>
        <taxon>Caudoviricetes</taxon>
        <taxon>Peduoviridae</taxon>
        <taxon>Maltschvirus</taxon>
        <taxon>Maltschvirus maltsch</taxon>
    </lineage>
</organism>
<name>A0A6J7WP19_9CAUD</name>
<dbReference type="Gene3D" id="2.60.120.330">
    <property type="entry name" value="B-lactam Antibiotic, Isopenicillin N Synthase, Chain"/>
    <property type="match status" value="1"/>
</dbReference>
<dbReference type="InterPro" id="IPR007803">
    <property type="entry name" value="Asp/Arg/Pro-Hydrxlase"/>
</dbReference>
<evidence type="ECO:0000259" key="1">
    <source>
        <dbReference type="Pfam" id="PF05118"/>
    </source>
</evidence>
<accession>A0A6J7WP19</accession>
<dbReference type="SUPFAM" id="SSF51197">
    <property type="entry name" value="Clavaminate synthase-like"/>
    <property type="match status" value="1"/>
</dbReference>